<evidence type="ECO:0000313" key="3">
    <source>
        <dbReference type="Proteomes" id="UP000008514"/>
    </source>
</evidence>
<dbReference type="InterPro" id="IPR001387">
    <property type="entry name" value="Cro/C1-type_HTH"/>
</dbReference>
<proteinExistence type="predicted"/>
<dbReference type="NCBIfam" id="TIGR02612">
    <property type="entry name" value="mob_myst_A"/>
    <property type="match status" value="1"/>
</dbReference>
<dbReference type="Gene3D" id="1.10.260.40">
    <property type="entry name" value="lambda repressor-like DNA-binding domains"/>
    <property type="match status" value="1"/>
</dbReference>
<dbReference type="PROSITE" id="PS50943">
    <property type="entry name" value="HTH_CROC1"/>
    <property type="match status" value="1"/>
</dbReference>
<dbReference type="AlphaFoldDB" id="K4IAT8"/>
<accession>K4IAT8</accession>
<dbReference type="SUPFAM" id="SSF47413">
    <property type="entry name" value="lambda repressor-like DNA-binding domains"/>
    <property type="match status" value="1"/>
</dbReference>
<dbReference type="InterPro" id="IPR010982">
    <property type="entry name" value="Lambda_DNA-bd_dom_sf"/>
</dbReference>
<reference evidence="2" key="1">
    <citation type="submission" date="2006-03" db="EMBL/GenBank/DDBJ databases">
        <authorList>
            <person name="Bowman J."/>
            <person name="Ferriera S."/>
            <person name="Johnson J."/>
            <person name="Kravitz S."/>
            <person name="Halpern A."/>
            <person name="Remington K."/>
            <person name="Beeson K."/>
            <person name="Tran B."/>
            <person name="Rogers Y.-H."/>
            <person name="Friedman R."/>
            <person name="Venter J.C."/>
        </authorList>
    </citation>
    <scope>NUCLEOTIDE SEQUENCE [LARGE SCALE GENOMIC DNA]</scope>
    <source>
        <strain evidence="2">ATCC 700755</strain>
    </source>
</reference>
<reference evidence="2" key="2">
    <citation type="submission" date="2012-09" db="EMBL/GenBank/DDBJ databases">
        <title>The complete sequence of Psychroflexus torquis an extreme psychrophile from sea-ice that is stimulated by light.</title>
        <authorList>
            <person name="Feng S."/>
            <person name="Powell S.M."/>
            <person name="Bowman J.P."/>
        </authorList>
    </citation>
    <scope>NUCLEOTIDE SEQUENCE [LARGE SCALE GENOMIC DNA]</scope>
    <source>
        <strain evidence="2">ATCC 700755</strain>
    </source>
</reference>
<gene>
    <name evidence="2" type="ordered locus">P700755_000732</name>
</gene>
<dbReference type="KEGG" id="ptq:P700755_000732"/>
<dbReference type="HOGENOM" id="CLU_123886_0_0_10"/>
<organism evidence="2 3">
    <name type="scientific">Psychroflexus torquis (strain ATCC 700755 / CIP 106069 / ACAM 623)</name>
    <dbReference type="NCBI Taxonomy" id="313595"/>
    <lineage>
        <taxon>Bacteria</taxon>
        <taxon>Pseudomonadati</taxon>
        <taxon>Bacteroidota</taxon>
        <taxon>Flavobacteriia</taxon>
        <taxon>Flavobacteriales</taxon>
        <taxon>Flavobacteriaceae</taxon>
        <taxon>Psychroflexus</taxon>
    </lineage>
</organism>
<keyword evidence="3" id="KW-1185">Reference proteome</keyword>
<dbReference type="InterPro" id="IPR013435">
    <property type="entry name" value="Mobile_mystery_prot_A"/>
</dbReference>
<dbReference type="OrthoDB" id="9785949at2"/>
<evidence type="ECO:0000313" key="2">
    <source>
        <dbReference type="EMBL" id="AFU67737.1"/>
    </source>
</evidence>
<sequence>MRNKKKLLIEQLDHKLANFKDAAMVLVPQKGWVNTIRTTLNMTRNQLGTKLNLTKGAIQKIEEREATGQITINKLKDVGNALNMKFVYGFFPKDETIESLVNLKAEKLAQKIVLRTNQNMKLEDQGIGDEKITKTIKELADEIKREMKKSLWD</sequence>
<feature type="domain" description="HTH cro/C1-type" evidence="1">
    <location>
        <begin position="33"/>
        <end position="90"/>
    </location>
</feature>
<dbReference type="GO" id="GO:0003677">
    <property type="term" value="F:DNA binding"/>
    <property type="evidence" value="ECO:0007669"/>
    <property type="project" value="InterPro"/>
</dbReference>
<dbReference type="eggNOG" id="COG1396">
    <property type="taxonomic scope" value="Bacteria"/>
</dbReference>
<protein>
    <submittedName>
        <fullName evidence="2">Antitoxin transcriptional regulator (Mobile mystery protein A) of toxin-antitoxin module</fullName>
    </submittedName>
</protein>
<dbReference type="Proteomes" id="UP000008514">
    <property type="component" value="Chromosome"/>
</dbReference>
<dbReference type="EMBL" id="CP003879">
    <property type="protein sequence ID" value="AFU67737.1"/>
    <property type="molecule type" value="Genomic_DNA"/>
</dbReference>
<dbReference type="STRING" id="313595.P700755_000732"/>
<name>K4IAT8_PSYTT</name>
<dbReference type="RefSeq" id="WP_015023354.1">
    <property type="nucleotide sequence ID" value="NC_018721.1"/>
</dbReference>
<evidence type="ECO:0000259" key="1">
    <source>
        <dbReference type="PROSITE" id="PS50943"/>
    </source>
</evidence>